<gene>
    <name evidence="1" type="ORF">CTI12_AA030100</name>
</gene>
<dbReference type="PANTHER" id="PTHR34451:SF7">
    <property type="entry name" value="PHD FINGER FAMILY PROTEIN"/>
    <property type="match status" value="1"/>
</dbReference>
<dbReference type="STRING" id="35608.A0A2U1QH26"/>
<evidence type="ECO:0000313" key="1">
    <source>
        <dbReference type="EMBL" id="PWA97304.1"/>
    </source>
</evidence>
<accession>A0A2U1QH26</accession>
<dbReference type="OrthoDB" id="1676423at2759"/>
<proteinExistence type="predicted"/>
<name>A0A2U1QH26_ARTAN</name>
<evidence type="ECO:0000313" key="2">
    <source>
        <dbReference type="Proteomes" id="UP000245207"/>
    </source>
</evidence>
<reference evidence="1 2" key="1">
    <citation type="journal article" date="2018" name="Mol. Plant">
        <title>The genome of Artemisia annua provides insight into the evolution of Asteraceae family and artemisinin biosynthesis.</title>
        <authorList>
            <person name="Shen Q."/>
            <person name="Zhang L."/>
            <person name="Liao Z."/>
            <person name="Wang S."/>
            <person name="Yan T."/>
            <person name="Shi P."/>
            <person name="Liu M."/>
            <person name="Fu X."/>
            <person name="Pan Q."/>
            <person name="Wang Y."/>
            <person name="Lv Z."/>
            <person name="Lu X."/>
            <person name="Zhang F."/>
            <person name="Jiang W."/>
            <person name="Ma Y."/>
            <person name="Chen M."/>
            <person name="Hao X."/>
            <person name="Li L."/>
            <person name="Tang Y."/>
            <person name="Lv G."/>
            <person name="Zhou Y."/>
            <person name="Sun X."/>
            <person name="Brodelius P.E."/>
            <person name="Rose J.K.C."/>
            <person name="Tang K."/>
        </authorList>
    </citation>
    <scope>NUCLEOTIDE SEQUENCE [LARGE SCALE GENOMIC DNA]</scope>
    <source>
        <strain evidence="2">cv. Huhao1</strain>
        <tissue evidence="1">Leaf</tissue>
    </source>
</reference>
<dbReference type="PANTHER" id="PTHR34451">
    <property type="entry name" value="PHD FINGER FAMILY PROTEIN"/>
    <property type="match status" value="1"/>
</dbReference>
<sequence>MSQEITPELKDTICDHCHCVDQKFLHLVWFEGKDQKFCTSCVLFSHPLSFCPTCLVPHRIDGVTPNISRCNRCHSYSHGICMSTNGSPVGAASMCSTCINPDGLIFMSKDIKNKGKDGFSKGIDVNAAHLLFAAAKIAHNSISVAHDELAYDADIMVAEAILAKEKATEYVKKCTKIETGGPSLLDSLTNGEKGTSFETLVEAGRLQKLSIHDAACNGRKRKAVLGIDLNKKYC</sequence>
<comment type="caution">
    <text evidence="1">The sequence shown here is derived from an EMBL/GenBank/DDBJ whole genome shotgun (WGS) entry which is preliminary data.</text>
</comment>
<organism evidence="1 2">
    <name type="scientific">Artemisia annua</name>
    <name type="common">Sweet wormwood</name>
    <dbReference type="NCBI Taxonomy" id="35608"/>
    <lineage>
        <taxon>Eukaryota</taxon>
        <taxon>Viridiplantae</taxon>
        <taxon>Streptophyta</taxon>
        <taxon>Embryophyta</taxon>
        <taxon>Tracheophyta</taxon>
        <taxon>Spermatophyta</taxon>
        <taxon>Magnoliopsida</taxon>
        <taxon>eudicotyledons</taxon>
        <taxon>Gunneridae</taxon>
        <taxon>Pentapetalae</taxon>
        <taxon>asterids</taxon>
        <taxon>campanulids</taxon>
        <taxon>Asterales</taxon>
        <taxon>Asteraceae</taxon>
        <taxon>Asteroideae</taxon>
        <taxon>Anthemideae</taxon>
        <taxon>Artemisiinae</taxon>
        <taxon>Artemisia</taxon>
    </lineage>
</organism>
<protein>
    <submittedName>
        <fullName evidence="1">Uncharacterized protein</fullName>
    </submittedName>
</protein>
<dbReference type="EMBL" id="PKPP01000130">
    <property type="protein sequence ID" value="PWA97304.1"/>
    <property type="molecule type" value="Genomic_DNA"/>
</dbReference>
<dbReference type="AlphaFoldDB" id="A0A2U1QH26"/>
<keyword evidence="2" id="KW-1185">Reference proteome</keyword>
<dbReference type="Proteomes" id="UP000245207">
    <property type="component" value="Unassembled WGS sequence"/>
</dbReference>